<evidence type="ECO:0000313" key="4">
    <source>
        <dbReference type="Proteomes" id="UP001497472"/>
    </source>
</evidence>
<dbReference type="Proteomes" id="UP001497472">
    <property type="component" value="Unassembled WGS sequence"/>
</dbReference>
<proteinExistence type="predicted"/>
<feature type="repeat" description="TPR" evidence="1">
    <location>
        <begin position="192"/>
        <end position="225"/>
    </location>
</feature>
<dbReference type="SUPFAM" id="SSF48452">
    <property type="entry name" value="TPR-like"/>
    <property type="match status" value="1"/>
</dbReference>
<organism evidence="3 4">
    <name type="scientific">Leptosia nina</name>
    <dbReference type="NCBI Taxonomy" id="320188"/>
    <lineage>
        <taxon>Eukaryota</taxon>
        <taxon>Metazoa</taxon>
        <taxon>Ecdysozoa</taxon>
        <taxon>Arthropoda</taxon>
        <taxon>Hexapoda</taxon>
        <taxon>Insecta</taxon>
        <taxon>Pterygota</taxon>
        <taxon>Neoptera</taxon>
        <taxon>Endopterygota</taxon>
        <taxon>Lepidoptera</taxon>
        <taxon>Glossata</taxon>
        <taxon>Ditrysia</taxon>
        <taxon>Papilionoidea</taxon>
        <taxon>Pieridae</taxon>
        <taxon>Pierinae</taxon>
        <taxon>Leptosia</taxon>
    </lineage>
</organism>
<dbReference type="AlphaFoldDB" id="A0AAV1JG52"/>
<dbReference type="SMART" id="SM00028">
    <property type="entry name" value="TPR"/>
    <property type="match status" value="2"/>
</dbReference>
<dbReference type="InterPro" id="IPR040478">
    <property type="entry name" value="FKBP_N_2"/>
</dbReference>
<evidence type="ECO:0000259" key="2">
    <source>
        <dbReference type="Pfam" id="PF18023"/>
    </source>
</evidence>
<accession>A0AAV1JG52</accession>
<evidence type="ECO:0000313" key="3">
    <source>
        <dbReference type="EMBL" id="CAK1547515.1"/>
    </source>
</evidence>
<comment type="caution">
    <text evidence="3">The sequence shown here is derived from an EMBL/GenBank/DDBJ whole genome shotgun (WGS) entry which is preliminary data.</text>
</comment>
<dbReference type="InterPro" id="IPR019734">
    <property type="entry name" value="TPR_rpt"/>
</dbReference>
<gene>
    <name evidence="3" type="ORF">LNINA_LOCUS6986</name>
</gene>
<dbReference type="PROSITE" id="PS50005">
    <property type="entry name" value="TPR"/>
    <property type="match status" value="1"/>
</dbReference>
<sequence length="290" mass="33590">MNQETIVSTRTDREIRKTIITPGDYNIVPYEDSRCRISLSDIVCKNDTGPCDIETECVILSSTFDGNVVIGDMDNFIDKDFELILQQMCCGETCLAKIVYRNNQNELVKEISCGIHLKDVTEEQLISDWSWNRLYEASIHHKEKGVQLVKEKRIFDAFRRFSKSFKMLVAIEPIDPEVIADEQVKEMTELRVKLYNNLAHCQLQFNEYEAALKLCSLALKNDPENIKSLYRRCIAYAGLHMYEEAWADIQHVLQIDPHDKAAKLKANELRPLIKKVNEDYSNVIKKMFIS</sequence>
<dbReference type="PANTHER" id="PTHR46512">
    <property type="entry name" value="PEPTIDYLPROLYL ISOMERASE"/>
    <property type="match status" value="1"/>
</dbReference>
<keyword evidence="4" id="KW-1185">Reference proteome</keyword>
<reference evidence="3 4" key="1">
    <citation type="submission" date="2023-11" db="EMBL/GenBank/DDBJ databases">
        <authorList>
            <person name="Okamura Y."/>
        </authorList>
    </citation>
    <scope>NUCLEOTIDE SEQUENCE [LARGE SCALE GENOMIC DNA]</scope>
</reference>
<name>A0AAV1JG52_9NEOP</name>
<evidence type="ECO:0000256" key="1">
    <source>
        <dbReference type="PROSITE-ProRule" id="PRU00339"/>
    </source>
</evidence>
<dbReference type="Pfam" id="PF18023">
    <property type="entry name" value="FKBP_N_2"/>
    <property type="match status" value="1"/>
</dbReference>
<protein>
    <recommendedName>
        <fullName evidence="2">BDBT FKBP like N-terminal domain-containing protein</fullName>
    </recommendedName>
</protein>
<dbReference type="EMBL" id="CAVLEF010000009">
    <property type="protein sequence ID" value="CAK1547515.1"/>
    <property type="molecule type" value="Genomic_DNA"/>
</dbReference>
<feature type="domain" description="BDBT FKBP like N-terminal" evidence="2">
    <location>
        <begin position="11"/>
        <end position="120"/>
    </location>
</feature>
<dbReference type="InterPro" id="IPR011990">
    <property type="entry name" value="TPR-like_helical_dom_sf"/>
</dbReference>
<dbReference type="Gene3D" id="1.25.40.10">
    <property type="entry name" value="Tetratricopeptide repeat domain"/>
    <property type="match status" value="1"/>
</dbReference>
<keyword evidence="1" id="KW-0802">TPR repeat</keyword>
<dbReference type="InterPro" id="IPR050754">
    <property type="entry name" value="FKBP4/5/8-like"/>
</dbReference>
<dbReference type="PANTHER" id="PTHR46512:SF10">
    <property type="entry name" value="FK506-BINDING PROTEIN-LIKE"/>
    <property type="match status" value="1"/>
</dbReference>